<keyword evidence="1" id="KW-0134">Cell wall</keyword>
<dbReference type="NCBIfam" id="NF033902">
    <property type="entry name" value="iso_D2_wall_anc"/>
    <property type="match status" value="1"/>
</dbReference>
<feature type="chain" id="PRO_5045083103" evidence="6">
    <location>
        <begin position="33"/>
        <end position="469"/>
    </location>
</feature>
<dbReference type="EMBL" id="BJNE01000001">
    <property type="protein sequence ID" value="GEC11272.1"/>
    <property type="molecule type" value="Genomic_DNA"/>
</dbReference>
<dbReference type="InterPro" id="IPR013783">
    <property type="entry name" value="Ig-like_fold"/>
</dbReference>
<dbReference type="PROSITE" id="PS50847">
    <property type="entry name" value="GRAM_POS_ANCHORING"/>
    <property type="match status" value="1"/>
</dbReference>
<keyword evidence="5" id="KW-0472">Membrane</keyword>
<keyword evidence="9" id="KW-1185">Reference proteome</keyword>
<feature type="signal peptide" evidence="6">
    <location>
        <begin position="1"/>
        <end position="32"/>
    </location>
</feature>
<keyword evidence="4" id="KW-0572">Peptidoglycan-anchor</keyword>
<keyword evidence="5" id="KW-1133">Transmembrane helix</keyword>
<keyword evidence="2" id="KW-0964">Secreted</keyword>
<dbReference type="InterPro" id="IPR032364">
    <property type="entry name" value="GramPos_pilinD1_N"/>
</dbReference>
<dbReference type="InterPro" id="IPR019931">
    <property type="entry name" value="LPXTG_anchor"/>
</dbReference>
<evidence type="ECO:0000313" key="9">
    <source>
        <dbReference type="Proteomes" id="UP000316242"/>
    </source>
</evidence>
<proteinExistence type="predicted"/>
<dbReference type="InterPro" id="IPR026466">
    <property type="entry name" value="Fim_isopep_form_D2_dom"/>
</dbReference>
<dbReference type="RefSeq" id="WP_141355684.1">
    <property type="nucleotide sequence ID" value="NZ_BAAAWM010000001.1"/>
</dbReference>
<accession>A0ABQ0RHJ2</accession>
<evidence type="ECO:0000256" key="4">
    <source>
        <dbReference type="ARBA" id="ARBA00023088"/>
    </source>
</evidence>
<dbReference type="Pfam" id="PF16555">
    <property type="entry name" value="GramPos_pilinD1"/>
    <property type="match status" value="1"/>
</dbReference>
<evidence type="ECO:0000256" key="2">
    <source>
        <dbReference type="ARBA" id="ARBA00022525"/>
    </source>
</evidence>
<reference evidence="8 9" key="1">
    <citation type="submission" date="2019-06" db="EMBL/GenBank/DDBJ databases">
        <title>Whole genome shotgun sequence of Glutamicibacter nicotianae NBRC 14234.</title>
        <authorList>
            <person name="Hosoyama A."/>
            <person name="Uohara A."/>
            <person name="Ohji S."/>
            <person name="Ichikawa N."/>
        </authorList>
    </citation>
    <scope>NUCLEOTIDE SEQUENCE [LARGE SCALE GENOMIC DNA]</scope>
    <source>
        <strain evidence="8 9">NBRC 14234</strain>
    </source>
</reference>
<feature type="transmembrane region" description="Helical" evidence="5">
    <location>
        <begin position="441"/>
        <end position="460"/>
    </location>
</feature>
<organism evidence="8 9">
    <name type="scientific">Glutamicibacter nicotianae</name>
    <name type="common">Arthrobacter nicotianae</name>
    <dbReference type="NCBI Taxonomy" id="37929"/>
    <lineage>
        <taxon>Bacteria</taxon>
        <taxon>Bacillati</taxon>
        <taxon>Actinomycetota</taxon>
        <taxon>Actinomycetes</taxon>
        <taxon>Micrococcales</taxon>
        <taxon>Micrococcaceae</taxon>
        <taxon>Glutamicibacter</taxon>
    </lineage>
</organism>
<dbReference type="NCBIfam" id="TIGR04226">
    <property type="entry name" value="RrgB_K2N_iso_D2"/>
    <property type="match status" value="1"/>
</dbReference>
<protein>
    <submittedName>
        <fullName evidence="8">Cell surface protein</fullName>
    </submittedName>
</protein>
<feature type="domain" description="Gram-positive cocci surface proteins LPxTG" evidence="7">
    <location>
        <begin position="432"/>
        <end position="469"/>
    </location>
</feature>
<sequence>MFTQRRLGKLIAGASALALAGMGLFGVAAASADEVSDITPGTIGSITVHKSSADPVEGLNDGTLLDPDPGAGKGLDGVEFTLQPVLFDGVPIDLSTAEGWELAEELPSETAGEALPAGYSLGTGVSQATVGGFTTFSGLELGLYLITETDSGNNLINAVAAPFYVSIPYPNADNTWNYNVHVYPKNTLNTIDQHKSVDDTAKLLGDVVTWTLVTDVPASDLPYKSYTLTDNLSANLEFISWESVSIGSEVLVLNTDYTISPDNAVITLTLQGLTKLDDAGATTVTAVLKTKVIAIPEGGVIENTATVNINGTEDEGTTNTNLGTLQLEKKAEGENGALLNGAVFELYGTAPDADGNATSAPLATGTTENGVVKWELHLGIEDDMQSSYWVKETKAPAGYVLPADPWSDELVVTNGQILIETITNHKPTGPDLPLTGASGTVLFTIAGVGLMAAAGGAVLVKRRRGRTQG</sequence>
<dbReference type="InterPro" id="IPR041033">
    <property type="entry name" value="SpaA_PFL_dom_1"/>
</dbReference>
<name>A0ABQ0RHJ2_GLUNI</name>
<dbReference type="InterPro" id="IPR048052">
    <property type="entry name" value="FM1-like"/>
</dbReference>
<dbReference type="Proteomes" id="UP000316242">
    <property type="component" value="Unassembled WGS sequence"/>
</dbReference>
<evidence type="ECO:0000256" key="3">
    <source>
        <dbReference type="ARBA" id="ARBA00022729"/>
    </source>
</evidence>
<comment type="caution">
    <text evidence="8">The sequence shown here is derived from an EMBL/GenBank/DDBJ whole genome shotgun (WGS) entry which is preliminary data.</text>
</comment>
<evidence type="ECO:0000259" key="7">
    <source>
        <dbReference type="PROSITE" id="PS50847"/>
    </source>
</evidence>
<dbReference type="Pfam" id="PF00746">
    <property type="entry name" value="Gram_pos_anchor"/>
    <property type="match status" value="1"/>
</dbReference>
<keyword evidence="5" id="KW-0812">Transmembrane</keyword>
<keyword evidence="3 6" id="KW-0732">Signal</keyword>
<evidence type="ECO:0000256" key="5">
    <source>
        <dbReference type="SAM" id="Phobius"/>
    </source>
</evidence>
<dbReference type="Gene3D" id="2.60.40.740">
    <property type="match status" value="1"/>
</dbReference>
<evidence type="ECO:0000256" key="6">
    <source>
        <dbReference type="SAM" id="SignalP"/>
    </source>
</evidence>
<dbReference type="Pfam" id="PF17802">
    <property type="entry name" value="SpaA"/>
    <property type="match status" value="1"/>
</dbReference>
<gene>
    <name evidence="8" type="primary">fimA</name>
    <name evidence="8" type="ORF">ANI01nite_04750</name>
</gene>
<evidence type="ECO:0000313" key="8">
    <source>
        <dbReference type="EMBL" id="GEC11272.1"/>
    </source>
</evidence>
<dbReference type="Gene3D" id="2.60.40.10">
    <property type="entry name" value="Immunoglobulins"/>
    <property type="match status" value="2"/>
</dbReference>
<dbReference type="NCBIfam" id="TIGR01167">
    <property type="entry name" value="LPXTG_anchor"/>
    <property type="match status" value="1"/>
</dbReference>
<evidence type="ECO:0000256" key="1">
    <source>
        <dbReference type="ARBA" id="ARBA00022512"/>
    </source>
</evidence>